<gene>
    <name evidence="1" type="ORF">PVW1_000012200</name>
</gene>
<dbReference type="Proteomes" id="UP000779233">
    <property type="component" value="Unassembled WGS sequence"/>
</dbReference>
<dbReference type="AlphaFoldDB" id="A0A8S4HPE0"/>
<dbReference type="EMBL" id="CAJZCX010000017">
    <property type="protein sequence ID" value="CAG9485394.1"/>
    <property type="molecule type" value="Genomic_DNA"/>
</dbReference>
<dbReference type="VEuPathDB" id="PlasmoDB:PVPAM_000017000"/>
<name>A0A8S4HPE0_PLAVI</name>
<dbReference type="Pfam" id="PF05795">
    <property type="entry name" value="Plasmodium_Vir"/>
    <property type="match status" value="2"/>
</dbReference>
<reference evidence="1" key="1">
    <citation type="submission" date="2021-09" db="EMBL/GenBank/DDBJ databases">
        <authorList>
            <consortium name="Pathogen Informatics"/>
        </authorList>
    </citation>
    <scope>NUCLEOTIDE SEQUENCE</scope>
    <source>
        <strain evidence="1">PvW1</strain>
    </source>
</reference>
<evidence type="ECO:0000313" key="2">
    <source>
        <dbReference type="Proteomes" id="UP000779233"/>
    </source>
</evidence>
<sequence>MVTEMDTEMDITALKKFFSALSSNKLPSEKFYQKLNVFHLKLSQHYKVCESLNDPYKNVPKIKKLCAKLVSYLKNIYAESKEGNFDCIYCKLLSFWVYGQLLDLFPGKDTEASIVFAQFLFIWNDIIEGRLYKSIKDKCNPYSTIVTDPEWKDRKELYDYCIDCDTIIELSNSDDIVCRKYHKYIKDKKKLYDKFDKLFSEDDKLKCPIFYNKCKGYDLETVLPKLNCHSKILEEEASSAKKLQSDLLNPTGNSVKTSLPATKLGDVLLGVVVTSMASGAIYRYTPIGNRLRANFGNKTLVRSNLNGGENALLNYTSDSFNPYYENREEHYIGYHST</sequence>
<protein>
    <submittedName>
        <fullName evidence="1">(malaria parasite P. vivax) hypothetical protein</fullName>
    </submittedName>
</protein>
<accession>A0A8S4HPE0</accession>
<comment type="caution">
    <text evidence="1">The sequence shown here is derived from an EMBL/GenBank/DDBJ whole genome shotgun (WGS) entry which is preliminary data.</text>
</comment>
<dbReference type="InterPro" id="IPR008780">
    <property type="entry name" value="Plasmodium_Vir"/>
</dbReference>
<proteinExistence type="predicted"/>
<evidence type="ECO:0000313" key="1">
    <source>
        <dbReference type="EMBL" id="CAG9485394.1"/>
    </source>
</evidence>
<organism evidence="1 2">
    <name type="scientific">Plasmodium vivax</name>
    <name type="common">malaria parasite P. vivax</name>
    <dbReference type="NCBI Taxonomy" id="5855"/>
    <lineage>
        <taxon>Eukaryota</taxon>
        <taxon>Sar</taxon>
        <taxon>Alveolata</taxon>
        <taxon>Apicomplexa</taxon>
        <taxon>Aconoidasida</taxon>
        <taxon>Haemosporida</taxon>
        <taxon>Plasmodiidae</taxon>
        <taxon>Plasmodium</taxon>
        <taxon>Plasmodium (Plasmodium)</taxon>
    </lineage>
</organism>